<evidence type="ECO:0000256" key="1">
    <source>
        <dbReference type="ARBA" id="ARBA00010062"/>
    </source>
</evidence>
<comment type="similarity">
    <text evidence="1">Belongs to the leucine-binding protein family.</text>
</comment>
<dbReference type="Gene3D" id="3.40.50.2300">
    <property type="match status" value="2"/>
</dbReference>
<dbReference type="PANTHER" id="PTHR30483:SF6">
    <property type="entry name" value="PERIPLASMIC BINDING PROTEIN OF ABC TRANSPORTER FOR NATURAL AMINO ACIDS"/>
    <property type="match status" value="1"/>
</dbReference>
<protein>
    <submittedName>
        <fullName evidence="7">Branched-chain amino acid transport system substrate-binding protein</fullName>
    </submittedName>
</protein>
<sequence>MQKSYPKLVTSTALCLWLVVSQSSAARADIRIGSLSALTGPAADLVKQVFAAEQAAIDEINSAGGILGQQATLISADTACNAQVGVDAANKLVNVEQVAAIVGGTCSGETIPAASNVAGPAGVLMVSPVSTSPEITKLDDKGVLFRVVPSDNFQGIYMARMLLSKGITKVALTYVNNDYGVGLAEAFRTAYLAGGGTIAGDSVHEDKKESYRAELATLAGGGAQTLVLFAIGDSSGLTIMRQSLESGLFEKFAVADGMKVSALLDGIGAENLEGRIIGSVPTAAVGPQSDRFKELYGHTDKFTFGYTFTAQGYDAAMITALAIEKAGSTDRRAILNAVRDVANAPGEVVGPGDWAKAVQLIKAGKDINYSGAAGDHEFDENGDIEGVFAEWTVKSGEVVVSPAVALGR</sequence>
<keyword evidence="3 5" id="KW-0732">Signal</keyword>
<dbReference type="InterPro" id="IPR051010">
    <property type="entry name" value="BCAA_transport"/>
</dbReference>
<feature type="domain" description="Leucine-binding protein" evidence="6">
    <location>
        <begin position="30"/>
        <end position="351"/>
    </location>
</feature>
<reference evidence="7 8" key="1">
    <citation type="submission" date="2016-10" db="EMBL/GenBank/DDBJ databases">
        <authorList>
            <person name="de Groot N.N."/>
        </authorList>
    </citation>
    <scope>NUCLEOTIDE SEQUENCE [LARGE SCALE GENOMIC DNA]</scope>
    <source>
        <strain evidence="7 8">CGMCC 1.12097</strain>
    </source>
</reference>
<feature type="chain" id="PRO_5011506054" evidence="5">
    <location>
        <begin position="26"/>
        <end position="408"/>
    </location>
</feature>
<keyword evidence="2" id="KW-0813">Transport</keyword>
<keyword evidence="4" id="KW-0029">Amino-acid transport</keyword>
<dbReference type="PANTHER" id="PTHR30483">
    <property type="entry name" value="LEUCINE-SPECIFIC-BINDING PROTEIN"/>
    <property type="match status" value="1"/>
</dbReference>
<accession>A0A1G5Z929</accession>
<dbReference type="CDD" id="cd06346">
    <property type="entry name" value="PBP1_ABC_ligand_binding-like"/>
    <property type="match status" value="1"/>
</dbReference>
<dbReference type="SUPFAM" id="SSF53822">
    <property type="entry name" value="Periplasmic binding protein-like I"/>
    <property type="match status" value="1"/>
</dbReference>
<evidence type="ECO:0000259" key="6">
    <source>
        <dbReference type="Pfam" id="PF13458"/>
    </source>
</evidence>
<dbReference type="STRING" id="1165689.SAMN02927914_04487"/>
<dbReference type="InterPro" id="IPR028081">
    <property type="entry name" value="Leu-bd"/>
</dbReference>
<proteinExistence type="inferred from homology"/>
<dbReference type="InterPro" id="IPR028082">
    <property type="entry name" value="Peripla_BP_I"/>
</dbReference>
<dbReference type="PRINTS" id="PR00337">
    <property type="entry name" value="LEUILEVALBP"/>
</dbReference>
<evidence type="ECO:0000256" key="2">
    <source>
        <dbReference type="ARBA" id="ARBA00022448"/>
    </source>
</evidence>
<dbReference type="Proteomes" id="UP000198588">
    <property type="component" value="Unassembled WGS sequence"/>
</dbReference>
<gene>
    <name evidence="7" type="ORF">SAMN02927914_04487</name>
</gene>
<dbReference type="AlphaFoldDB" id="A0A1G5Z929"/>
<dbReference type="GO" id="GO:0006865">
    <property type="term" value="P:amino acid transport"/>
    <property type="evidence" value="ECO:0007669"/>
    <property type="project" value="UniProtKB-KW"/>
</dbReference>
<organism evidence="7 8">
    <name type="scientific">Mesorhizobium qingshengii</name>
    <dbReference type="NCBI Taxonomy" id="1165689"/>
    <lineage>
        <taxon>Bacteria</taxon>
        <taxon>Pseudomonadati</taxon>
        <taxon>Pseudomonadota</taxon>
        <taxon>Alphaproteobacteria</taxon>
        <taxon>Hyphomicrobiales</taxon>
        <taxon>Phyllobacteriaceae</taxon>
        <taxon>Mesorhizobium</taxon>
    </lineage>
</organism>
<evidence type="ECO:0000313" key="8">
    <source>
        <dbReference type="Proteomes" id="UP000198588"/>
    </source>
</evidence>
<dbReference type="Pfam" id="PF13458">
    <property type="entry name" value="Peripla_BP_6"/>
    <property type="match status" value="1"/>
</dbReference>
<name>A0A1G5Z929_9HYPH</name>
<evidence type="ECO:0000256" key="3">
    <source>
        <dbReference type="ARBA" id="ARBA00022729"/>
    </source>
</evidence>
<evidence type="ECO:0000313" key="7">
    <source>
        <dbReference type="EMBL" id="SDA91284.1"/>
    </source>
</evidence>
<evidence type="ECO:0000256" key="4">
    <source>
        <dbReference type="ARBA" id="ARBA00022970"/>
    </source>
</evidence>
<dbReference type="EMBL" id="FMXM01000015">
    <property type="protein sequence ID" value="SDA91284.1"/>
    <property type="molecule type" value="Genomic_DNA"/>
</dbReference>
<feature type="signal peptide" evidence="5">
    <location>
        <begin position="1"/>
        <end position="25"/>
    </location>
</feature>
<dbReference type="InterPro" id="IPR000709">
    <property type="entry name" value="Leu_Ile_Val-bd"/>
</dbReference>
<evidence type="ECO:0000256" key="5">
    <source>
        <dbReference type="SAM" id="SignalP"/>
    </source>
</evidence>
<dbReference type="RefSeq" id="WP_091582315.1">
    <property type="nucleotide sequence ID" value="NZ_FMXM01000015.1"/>
</dbReference>
<dbReference type="OrthoDB" id="9791590at2"/>